<dbReference type="AlphaFoldDB" id="A0A377Q4T5"/>
<evidence type="ECO:0000313" key="1">
    <source>
        <dbReference type="EMBL" id="STQ90244.1"/>
    </source>
</evidence>
<proteinExistence type="predicted"/>
<organism evidence="1 3">
    <name type="scientific">Iodobacter fluviatilis</name>
    <dbReference type="NCBI Taxonomy" id="537"/>
    <lineage>
        <taxon>Bacteria</taxon>
        <taxon>Pseudomonadati</taxon>
        <taxon>Pseudomonadota</taxon>
        <taxon>Betaproteobacteria</taxon>
        <taxon>Neisseriales</taxon>
        <taxon>Chitinibacteraceae</taxon>
        <taxon>Iodobacter</taxon>
    </lineage>
</organism>
<evidence type="ECO:0000313" key="4">
    <source>
        <dbReference type="Proteomes" id="UP000295794"/>
    </source>
</evidence>
<dbReference type="Proteomes" id="UP000255108">
    <property type="component" value="Unassembled WGS sequence"/>
</dbReference>
<dbReference type="EMBL" id="SMBT01000005">
    <property type="protein sequence ID" value="TCU86912.1"/>
    <property type="molecule type" value="Genomic_DNA"/>
</dbReference>
<sequence>MSIVSPVNHSQALSTLINDISGSESGVISLDERLLQAYAQRTVATEIDKNEVMQRLSQPEALSDPAALFDLQVRTSNYNLEVSMISTLTRKAVSAVESLLRS</sequence>
<evidence type="ECO:0000313" key="2">
    <source>
        <dbReference type="EMBL" id="TCU86912.1"/>
    </source>
</evidence>
<dbReference type="RefSeq" id="WP_115226596.1">
    <property type="nucleotide sequence ID" value="NZ_CAWOLO010000005.1"/>
</dbReference>
<protein>
    <submittedName>
        <fullName evidence="2">Type III secretion system major needle protein (YscF/MxiH/PrgI family)</fullName>
    </submittedName>
    <submittedName>
        <fullName evidence="1">Type III secretion system needle complex protein PrgJ</fullName>
    </submittedName>
</protein>
<accession>A0A377Q4T5</accession>
<reference evidence="1 3" key="1">
    <citation type="submission" date="2018-06" db="EMBL/GenBank/DDBJ databases">
        <authorList>
            <consortium name="Pathogen Informatics"/>
            <person name="Doyle S."/>
        </authorList>
    </citation>
    <scope>NUCLEOTIDE SEQUENCE [LARGE SCALE GENOMIC DNA]</scope>
    <source>
        <strain evidence="1 3">NCTC11159</strain>
    </source>
</reference>
<reference evidence="2 4" key="2">
    <citation type="submission" date="2019-03" db="EMBL/GenBank/DDBJ databases">
        <title>Genomic Encyclopedia of Type Strains, Phase IV (KMG-IV): sequencing the most valuable type-strain genomes for metagenomic binning, comparative biology and taxonomic classification.</title>
        <authorList>
            <person name="Goeker M."/>
        </authorList>
    </citation>
    <scope>NUCLEOTIDE SEQUENCE [LARGE SCALE GENOMIC DNA]</scope>
    <source>
        <strain evidence="2 4">DSM 3764</strain>
    </source>
</reference>
<dbReference type="EMBL" id="UGHR01000001">
    <property type="protein sequence ID" value="STQ90244.1"/>
    <property type="molecule type" value="Genomic_DNA"/>
</dbReference>
<keyword evidence="4" id="KW-1185">Reference proteome</keyword>
<dbReference type="InterPro" id="IPR047754">
    <property type="entry name" value="T3SS_SctI-like"/>
</dbReference>
<dbReference type="OrthoDB" id="8591489at2"/>
<gene>
    <name evidence="2" type="ORF">EV682_10537</name>
    <name evidence="1" type="ORF">NCTC11159_01308</name>
</gene>
<dbReference type="Proteomes" id="UP000295794">
    <property type="component" value="Unassembled WGS sequence"/>
</dbReference>
<evidence type="ECO:0000313" key="3">
    <source>
        <dbReference type="Proteomes" id="UP000255108"/>
    </source>
</evidence>
<dbReference type="NCBIfam" id="NF038054">
    <property type="entry name" value="T3SS_SctI"/>
    <property type="match status" value="1"/>
</dbReference>
<name>A0A377Q4T5_9NEIS</name>